<evidence type="ECO:0000313" key="1">
    <source>
        <dbReference type="EMBL" id="AFM03362.1"/>
    </source>
</evidence>
<dbReference type="Proteomes" id="UP000006054">
    <property type="component" value="Chromosome"/>
</dbReference>
<protein>
    <submittedName>
        <fullName evidence="1">Uncharacterized protein</fullName>
    </submittedName>
</protein>
<name>I4AHC7_BERLS</name>
<dbReference type="STRING" id="880071.Fleli_0907"/>
<keyword evidence="2" id="KW-1185">Reference proteome</keyword>
<dbReference type="EMBL" id="CP003345">
    <property type="protein sequence ID" value="AFM03362.1"/>
    <property type="molecule type" value="Genomic_DNA"/>
</dbReference>
<dbReference type="OrthoDB" id="9812372at2"/>
<evidence type="ECO:0000313" key="2">
    <source>
        <dbReference type="Proteomes" id="UP000006054"/>
    </source>
</evidence>
<proteinExistence type="predicted"/>
<dbReference type="KEGG" id="fli:Fleli_0907"/>
<sequence length="419" mass="48782">MKLQLLLIFILLVASCIEKSEHRYNMFPSTALEEQKITINVLRDSLKLEIEDCRKDSIYLQTIFYNNSHHRKTINKTIIDEKVSFTVPKGTTYFRSFFYTLCDKDKKEYIVRIYNKNGIPVQNAFYDKMADTVYFNREIINYPNNLSAYSNRVIQLANLNYLGKVADTLVKSSAKSYLNIVESKVNSESANDLRALSTLYAFSGEYKKAQQIILQLYKSHINSYELDKALSDYWFAEEVINKDNVEVGKFNTQIIENIAKYYPNSITGVIAIDDAYEDNIYANFFSKEDILKNLYIHRKTFKSENFLIQKGVAKINLDIGNIRVARIEAEKNLHEILDDSFIHYNPFSKEDYEKGVQKSTYVGGAYELLAEVNEVEKKYEQAIVYLDSASYFYRKDISNNFKSTLISQISNRKAYIQKK</sequence>
<dbReference type="AlphaFoldDB" id="I4AHC7"/>
<dbReference type="PROSITE" id="PS51257">
    <property type="entry name" value="PROKAR_LIPOPROTEIN"/>
    <property type="match status" value="1"/>
</dbReference>
<organism evidence="1 2">
    <name type="scientific">Bernardetia litoralis (strain ATCC 23117 / DSM 6794 / NBRC 15988 / NCIMB 1366 / Fx l1 / Sio-4)</name>
    <name type="common">Flexibacter litoralis</name>
    <dbReference type="NCBI Taxonomy" id="880071"/>
    <lineage>
        <taxon>Bacteria</taxon>
        <taxon>Pseudomonadati</taxon>
        <taxon>Bacteroidota</taxon>
        <taxon>Cytophagia</taxon>
        <taxon>Cytophagales</taxon>
        <taxon>Bernardetiaceae</taxon>
        <taxon>Bernardetia</taxon>
    </lineage>
</organism>
<gene>
    <name evidence="1" type="ordered locus">Fleli_0907</name>
</gene>
<dbReference type="RefSeq" id="WP_014796820.1">
    <property type="nucleotide sequence ID" value="NC_018018.1"/>
</dbReference>
<dbReference type="HOGENOM" id="CLU_655137_0_0_10"/>
<reference evidence="2" key="1">
    <citation type="submission" date="2012-06" db="EMBL/GenBank/DDBJ databases">
        <title>The complete genome of Flexibacter litoralis DSM 6794.</title>
        <authorList>
            <person name="Lucas S."/>
            <person name="Copeland A."/>
            <person name="Lapidus A."/>
            <person name="Glavina del Rio T."/>
            <person name="Dalin E."/>
            <person name="Tice H."/>
            <person name="Bruce D."/>
            <person name="Goodwin L."/>
            <person name="Pitluck S."/>
            <person name="Peters L."/>
            <person name="Ovchinnikova G."/>
            <person name="Lu M."/>
            <person name="Kyrpides N."/>
            <person name="Mavromatis K."/>
            <person name="Ivanova N."/>
            <person name="Brettin T."/>
            <person name="Detter J.C."/>
            <person name="Han C."/>
            <person name="Larimer F."/>
            <person name="Land M."/>
            <person name="Hauser L."/>
            <person name="Markowitz V."/>
            <person name="Cheng J.-F."/>
            <person name="Hugenholtz P."/>
            <person name="Woyke T."/>
            <person name="Wu D."/>
            <person name="Spring S."/>
            <person name="Lang E."/>
            <person name="Kopitz M."/>
            <person name="Brambilla E."/>
            <person name="Klenk H.-P."/>
            <person name="Eisen J.A."/>
        </authorList>
    </citation>
    <scope>NUCLEOTIDE SEQUENCE [LARGE SCALE GENOMIC DNA]</scope>
    <source>
        <strain evidence="2">ATCC 23117 / DSM 6794 / NBRC 15988 / NCIMB 1366 / Sio-4</strain>
    </source>
</reference>
<accession>I4AHC7</accession>